<dbReference type="InterPro" id="IPR000415">
    <property type="entry name" value="Nitroreductase-like"/>
</dbReference>
<protein>
    <recommendedName>
        <fullName evidence="7">Putative NAD(P)H nitroreductase</fullName>
        <ecNumber evidence="7">1.-.-.-</ecNumber>
    </recommendedName>
</protein>
<dbReference type="InterPro" id="IPR026021">
    <property type="entry name" value="YdjA-like"/>
</dbReference>
<gene>
    <name evidence="10" type="ORF">SAMN02583745_01438</name>
</gene>
<keyword evidence="2 7" id="KW-0285">Flavoprotein</keyword>
<feature type="binding site" evidence="8">
    <location>
        <position position="35"/>
    </location>
    <ligand>
        <name>FMN</name>
        <dbReference type="ChEBI" id="CHEBI:58210"/>
        <note>ligand shared between dimeric partners</note>
    </ligand>
</feature>
<feature type="binding site" description="in other chain" evidence="8">
    <location>
        <begin position="129"/>
        <end position="131"/>
    </location>
    <ligand>
        <name>FMN</name>
        <dbReference type="ChEBI" id="CHEBI:58210"/>
        <note>ligand shared between dimeric partners</note>
    </ligand>
</feature>
<dbReference type="PIRSF" id="PIRSF000232">
    <property type="entry name" value="YdjA"/>
    <property type="match status" value="1"/>
</dbReference>
<dbReference type="CDD" id="cd02135">
    <property type="entry name" value="YdjA-like"/>
    <property type="match status" value="1"/>
</dbReference>
<feature type="binding site" evidence="8">
    <location>
        <position position="39"/>
    </location>
    <ligand>
        <name>FMN</name>
        <dbReference type="ChEBI" id="CHEBI:58210"/>
        <note>ligand shared between dimeric partners</note>
    </ligand>
</feature>
<keyword evidence="4 7" id="KW-0521">NADP</keyword>
<evidence type="ECO:0000256" key="8">
    <source>
        <dbReference type="PIRSR" id="PIRSR000232-1"/>
    </source>
</evidence>
<organism evidence="10 11">
    <name type="scientific">Thorsellia anophelis DSM 18579</name>
    <dbReference type="NCBI Taxonomy" id="1123402"/>
    <lineage>
        <taxon>Bacteria</taxon>
        <taxon>Pseudomonadati</taxon>
        <taxon>Pseudomonadota</taxon>
        <taxon>Gammaproteobacteria</taxon>
        <taxon>Enterobacterales</taxon>
        <taxon>Thorselliaceae</taxon>
        <taxon>Thorsellia</taxon>
    </lineage>
</organism>
<keyword evidence="5 7" id="KW-0560">Oxidoreductase</keyword>
<dbReference type="Proteomes" id="UP000242642">
    <property type="component" value="Unassembled WGS sequence"/>
</dbReference>
<evidence type="ECO:0000313" key="10">
    <source>
        <dbReference type="EMBL" id="SET12757.1"/>
    </source>
</evidence>
<dbReference type="AlphaFoldDB" id="A0A1I0C062"/>
<dbReference type="InterPro" id="IPR052530">
    <property type="entry name" value="NAD(P)H_nitroreductase"/>
</dbReference>
<sequence>MQAIDLLLKRQSQSKLITPAPSGQSLELILQAGLRAPDHGHLTPWRFVIIQNEGLDRLSDLFVQTVCSQDSDKKQRAASLPYRAPMIIAVIAKVVDHPKVPYWEQIVSAGCAVQAMQMAAFALGFGGIWRSGDWCDNEIIRTAFNCMPLDKIVGYLYLGTPEGALAKLPEINTEDYTEYL</sequence>
<keyword evidence="3 7" id="KW-0288">FMN</keyword>
<dbReference type="PANTHER" id="PTHR43821">
    <property type="entry name" value="NAD(P)H NITROREDUCTASE YDJA-RELATED"/>
    <property type="match status" value="1"/>
</dbReference>
<dbReference type="PANTHER" id="PTHR43821:SF1">
    <property type="entry name" value="NAD(P)H NITROREDUCTASE YDJA-RELATED"/>
    <property type="match status" value="1"/>
</dbReference>
<dbReference type="NCBIfam" id="NF008088">
    <property type="entry name" value="PRK10828.1"/>
    <property type="match status" value="1"/>
</dbReference>
<name>A0A1I0C062_9GAMM</name>
<evidence type="ECO:0000256" key="6">
    <source>
        <dbReference type="ARBA" id="ARBA00023027"/>
    </source>
</evidence>
<dbReference type="EMBL" id="FOHV01000009">
    <property type="protein sequence ID" value="SET12757.1"/>
    <property type="molecule type" value="Genomic_DNA"/>
</dbReference>
<dbReference type="InterPro" id="IPR029479">
    <property type="entry name" value="Nitroreductase"/>
</dbReference>
<evidence type="ECO:0000256" key="5">
    <source>
        <dbReference type="ARBA" id="ARBA00023002"/>
    </source>
</evidence>
<keyword evidence="11" id="KW-1185">Reference proteome</keyword>
<evidence type="ECO:0000256" key="3">
    <source>
        <dbReference type="ARBA" id="ARBA00022643"/>
    </source>
</evidence>
<reference evidence="11" key="1">
    <citation type="submission" date="2016-10" db="EMBL/GenBank/DDBJ databases">
        <authorList>
            <person name="Varghese N."/>
            <person name="Submissions S."/>
        </authorList>
    </citation>
    <scope>NUCLEOTIDE SEQUENCE [LARGE SCALE GENOMIC DNA]</scope>
    <source>
        <strain evidence="11">DSM 18579</strain>
    </source>
</reference>
<dbReference type="SUPFAM" id="SSF55469">
    <property type="entry name" value="FMN-dependent nitroreductase-like"/>
    <property type="match status" value="1"/>
</dbReference>
<comment type="similarity">
    <text evidence="1 7">Belongs to the nitroreductase family.</text>
</comment>
<dbReference type="EC" id="1.-.-.-" evidence="7"/>
<evidence type="ECO:0000256" key="2">
    <source>
        <dbReference type="ARBA" id="ARBA00022630"/>
    </source>
</evidence>
<evidence type="ECO:0000256" key="1">
    <source>
        <dbReference type="ARBA" id="ARBA00007118"/>
    </source>
</evidence>
<evidence type="ECO:0000313" key="11">
    <source>
        <dbReference type="Proteomes" id="UP000242642"/>
    </source>
</evidence>
<dbReference type="OrthoDB" id="9804207at2"/>
<feature type="domain" description="Nitroreductase" evidence="9">
    <location>
        <begin position="9"/>
        <end position="159"/>
    </location>
</feature>
<feature type="binding site" description="in other chain" evidence="8">
    <location>
        <begin position="10"/>
        <end position="12"/>
    </location>
    <ligand>
        <name>FMN</name>
        <dbReference type="ChEBI" id="CHEBI:58210"/>
        <note>ligand shared between dimeric partners</note>
    </ligand>
</feature>
<dbReference type="STRING" id="1123402.SAMN02583745_01438"/>
<evidence type="ECO:0000256" key="4">
    <source>
        <dbReference type="ARBA" id="ARBA00022857"/>
    </source>
</evidence>
<evidence type="ECO:0000256" key="7">
    <source>
        <dbReference type="PIRNR" id="PIRNR000232"/>
    </source>
</evidence>
<evidence type="ECO:0000259" key="9">
    <source>
        <dbReference type="Pfam" id="PF00881"/>
    </source>
</evidence>
<dbReference type="Gene3D" id="3.40.109.10">
    <property type="entry name" value="NADH Oxidase"/>
    <property type="match status" value="1"/>
</dbReference>
<accession>A0A1I0C062</accession>
<dbReference type="RefSeq" id="WP_093319101.1">
    <property type="nucleotide sequence ID" value="NZ_FOHV01000009.1"/>
</dbReference>
<dbReference type="Pfam" id="PF00881">
    <property type="entry name" value="Nitroreductase"/>
    <property type="match status" value="1"/>
</dbReference>
<dbReference type="GO" id="GO:0016491">
    <property type="term" value="F:oxidoreductase activity"/>
    <property type="evidence" value="ECO:0007669"/>
    <property type="project" value="UniProtKB-UniRule"/>
</dbReference>
<proteinExistence type="inferred from homology"/>
<comment type="cofactor">
    <cofactor evidence="8">
        <name>FMN</name>
        <dbReference type="ChEBI" id="CHEBI:58210"/>
    </cofactor>
    <text evidence="8">Binds 1 FMN per subunit.</text>
</comment>
<keyword evidence="6 7" id="KW-0520">NAD</keyword>